<name>A0A0F3GW54_9BACT</name>
<evidence type="ECO:0000313" key="1">
    <source>
        <dbReference type="EMBL" id="KJU86209.1"/>
    </source>
</evidence>
<dbReference type="Proteomes" id="UP000033423">
    <property type="component" value="Unassembled WGS sequence"/>
</dbReference>
<keyword evidence="2" id="KW-1185">Reference proteome</keyword>
<organism evidence="1 2">
    <name type="scientific">Candidatus Magnetobacterium bavaricum</name>
    <dbReference type="NCBI Taxonomy" id="29290"/>
    <lineage>
        <taxon>Bacteria</taxon>
        <taxon>Pseudomonadati</taxon>
        <taxon>Nitrospirota</taxon>
        <taxon>Thermodesulfovibrionia</taxon>
        <taxon>Thermodesulfovibrionales</taxon>
        <taxon>Candidatus Magnetobacteriaceae</taxon>
        <taxon>Candidatus Magnetobacterium</taxon>
    </lineage>
</organism>
<accession>A0A0F3GW54</accession>
<comment type="caution">
    <text evidence="1">The sequence shown here is derived from an EMBL/GenBank/DDBJ whole genome shotgun (WGS) entry which is preliminary data.</text>
</comment>
<gene>
    <name evidence="1" type="ORF">MBAV_001598</name>
</gene>
<dbReference type="EMBL" id="LACI01000685">
    <property type="protein sequence ID" value="KJU86209.1"/>
    <property type="molecule type" value="Genomic_DNA"/>
</dbReference>
<protein>
    <submittedName>
        <fullName evidence="1">Uncharacterized protein</fullName>
    </submittedName>
</protein>
<sequence>MHVDDPPLVTLVGVQEIEPPVPAVAVMVYCDGCCPSWVTVNVCPAMVIVPVSWVVAVLAATL</sequence>
<evidence type="ECO:0000313" key="2">
    <source>
        <dbReference type="Proteomes" id="UP000033423"/>
    </source>
</evidence>
<dbReference type="AlphaFoldDB" id="A0A0F3GW54"/>
<proteinExistence type="predicted"/>
<reference evidence="1 2" key="1">
    <citation type="submission" date="2015-02" db="EMBL/GenBank/DDBJ databases">
        <title>Single-cell genomics of uncultivated deep-branching MTB reveals a conserved set of magnetosome genes.</title>
        <authorList>
            <person name="Kolinko S."/>
            <person name="Richter M."/>
            <person name="Glockner F.O."/>
            <person name="Brachmann A."/>
            <person name="Schuler D."/>
        </authorList>
    </citation>
    <scope>NUCLEOTIDE SEQUENCE [LARGE SCALE GENOMIC DNA]</scope>
    <source>
        <strain evidence="1">TM-1</strain>
    </source>
</reference>